<dbReference type="InterPro" id="IPR000873">
    <property type="entry name" value="AMP-dep_synth/lig_dom"/>
</dbReference>
<dbReference type="InterPro" id="IPR045851">
    <property type="entry name" value="AMP-bd_C_sf"/>
</dbReference>
<evidence type="ECO:0000313" key="3">
    <source>
        <dbReference type="EMBL" id="GAA0452956.1"/>
    </source>
</evidence>
<evidence type="ECO:0000313" key="4">
    <source>
        <dbReference type="Proteomes" id="UP001499895"/>
    </source>
</evidence>
<dbReference type="InterPro" id="IPR042099">
    <property type="entry name" value="ANL_N_sf"/>
</dbReference>
<comment type="caution">
    <text evidence="3">The sequence shown here is derived from an EMBL/GenBank/DDBJ whole genome shotgun (WGS) entry which is preliminary data.</text>
</comment>
<keyword evidence="4" id="KW-1185">Reference proteome</keyword>
<dbReference type="Gene3D" id="3.40.50.12780">
    <property type="entry name" value="N-terminal domain of ligase-like"/>
    <property type="match status" value="1"/>
</dbReference>
<dbReference type="PANTHER" id="PTHR22754:SF32">
    <property type="entry name" value="DISCO-INTERACTING PROTEIN 2"/>
    <property type="match status" value="1"/>
</dbReference>
<comment type="similarity">
    <text evidence="1">Belongs to the ATP-dependent AMP-binding enzyme family.</text>
</comment>
<protein>
    <recommendedName>
        <fullName evidence="2">AMP-dependent synthetase/ligase domain-containing protein</fullName>
    </recommendedName>
</protein>
<sequence length="566" mass="59999">MNLTAALGAVAERRTGHGIRLFRGEEERERTGFDELYSQAGRLACGLLERGVRPGERVAIALPTSVDFARALFGVLAAGAVPVPVPPPARFASLEIHLRRIVIAMRQSSVRVVLSDEALGSLLGPALAGAGGEFRVLDVATTPAASAVYTDVAPDAPALVQYTSGTSEDPKGVVLTHANLLANVEAITKGVGFTDADVGCCWLPLFHDMGLIGALLSSVLNDAEILLMPPEDFLRDPGRWLRLISRHRVTLSAAPNSGYLHALRKVPAEAVRELDLSSWRLTLNGAEAVDADLMRRFCAHFAPAGFRRDAFLPVYGLAEGSLAVTIPPTGREPRSLWVRRDLLGEGIVEPGGRDDGLCREVVSVGVPVTGTEVRLVGDGGTAAHPEAAVGEIQIRGASVMRGYEANEPATRATVSDDGWVSTGDLGFRSGGELFVTGRKKEMIIVFGQNYYAGDIEAVVGRLPGVSHHGVLAATVPFTDGDGLVVMVETKESEPYARSELAAQVRYAVSSELGITPRDVLLVRKGRLPRTSSGKLLRHGAEAVYHQWAAAAAGTKAPLTAGQVTVE</sequence>
<reference evidence="3 4" key="1">
    <citation type="journal article" date="2019" name="Int. J. Syst. Evol. Microbiol.">
        <title>The Global Catalogue of Microorganisms (GCM) 10K type strain sequencing project: providing services to taxonomists for standard genome sequencing and annotation.</title>
        <authorList>
            <consortium name="The Broad Institute Genomics Platform"/>
            <consortium name="The Broad Institute Genome Sequencing Center for Infectious Disease"/>
            <person name="Wu L."/>
            <person name="Ma J."/>
        </authorList>
    </citation>
    <scope>NUCLEOTIDE SEQUENCE [LARGE SCALE GENOMIC DNA]</scope>
    <source>
        <strain evidence="3 4">JCM 10649</strain>
    </source>
</reference>
<evidence type="ECO:0000256" key="1">
    <source>
        <dbReference type="ARBA" id="ARBA00006432"/>
    </source>
</evidence>
<dbReference type="Gene3D" id="3.30.300.30">
    <property type="match status" value="1"/>
</dbReference>
<dbReference type="Proteomes" id="UP001499895">
    <property type="component" value="Unassembled WGS sequence"/>
</dbReference>
<dbReference type="SUPFAM" id="SSF56801">
    <property type="entry name" value="Acetyl-CoA synthetase-like"/>
    <property type="match status" value="1"/>
</dbReference>
<dbReference type="PANTHER" id="PTHR22754">
    <property type="entry name" value="DISCO-INTERACTING PROTEIN 2 DIP2 -RELATED"/>
    <property type="match status" value="1"/>
</dbReference>
<name>A0ABN0ZML9_9ACTN</name>
<organism evidence="3 4">
    <name type="scientific">Streptomyces stramineus</name>
    <dbReference type="NCBI Taxonomy" id="173861"/>
    <lineage>
        <taxon>Bacteria</taxon>
        <taxon>Bacillati</taxon>
        <taxon>Actinomycetota</taxon>
        <taxon>Actinomycetes</taxon>
        <taxon>Kitasatosporales</taxon>
        <taxon>Streptomycetaceae</taxon>
        <taxon>Streptomyces</taxon>
    </lineage>
</organism>
<feature type="domain" description="AMP-dependent synthetase/ligase" evidence="2">
    <location>
        <begin position="26"/>
        <end position="403"/>
    </location>
</feature>
<proteinExistence type="inferred from homology"/>
<dbReference type="EMBL" id="BAAAHB010000010">
    <property type="protein sequence ID" value="GAA0452956.1"/>
    <property type="molecule type" value="Genomic_DNA"/>
</dbReference>
<evidence type="ECO:0000259" key="2">
    <source>
        <dbReference type="Pfam" id="PF00501"/>
    </source>
</evidence>
<gene>
    <name evidence="3" type="ORF">GCM10009544_14680</name>
</gene>
<dbReference type="Pfam" id="PF00501">
    <property type="entry name" value="AMP-binding"/>
    <property type="match status" value="1"/>
</dbReference>
<dbReference type="RefSeq" id="WP_344087510.1">
    <property type="nucleotide sequence ID" value="NZ_BAAAHB010000010.1"/>
</dbReference>
<accession>A0ABN0ZML9</accession>